<dbReference type="GO" id="GO:0016020">
    <property type="term" value="C:membrane"/>
    <property type="evidence" value="ECO:0007669"/>
    <property type="project" value="UniProtKB-SubCell"/>
</dbReference>
<dbReference type="Pfam" id="PF01066">
    <property type="entry name" value="CDP-OH_P_transf"/>
    <property type="match status" value="1"/>
</dbReference>
<keyword evidence="9 16" id="KW-1133">Transmembrane helix</keyword>
<dbReference type="EC" id="2.7.8.5" evidence="4"/>
<dbReference type="AlphaFoldDB" id="A0A520N380"/>
<dbReference type="PANTHER" id="PTHR14269:SF11">
    <property type="entry name" value="CDP-DIACYLGLYCEROL--GLYCEROL-3-PHOSPHATE 3-PHOSPHATIDYLTRANSFERASE"/>
    <property type="match status" value="1"/>
</dbReference>
<dbReference type="PIRSF" id="PIRSF000847">
    <property type="entry name" value="Phos_ph_gly_syn"/>
    <property type="match status" value="1"/>
</dbReference>
<evidence type="ECO:0000313" key="17">
    <source>
        <dbReference type="EMBL" id="RZO27933.1"/>
    </source>
</evidence>
<keyword evidence="8 16" id="KW-0812">Transmembrane</keyword>
<keyword evidence="10" id="KW-0443">Lipid metabolism</keyword>
<dbReference type="Gene3D" id="1.20.120.1760">
    <property type="match status" value="1"/>
</dbReference>
<evidence type="ECO:0000256" key="13">
    <source>
        <dbReference type="ARBA" id="ARBA00023264"/>
    </source>
</evidence>
<evidence type="ECO:0000256" key="10">
    <source>
        <dbReference type="ARBA" id="ARBA00023098"/>
    </source>
</evidence>
<dbReference type="InterPro" id="IPR000462">
    <property type="entry name" value="CDP-OH_P_trans"/>
</dbReference>
<evidence type="ECO:0000256" key="9">
    <source>
        <dbReference type="ARBA" id="ARBA00022989"/>
    </source>
</evidence>
<keyword evidence="11 16" id="KW-0472">Membrane</keyword>
<comment type="subcellular location">
    <subcellularLocation>
        <location evidence="1">Membrane</location>
        <topology evidence="1">Multi-pass membrane protein</topology>
    </subcellularLocation>
</comment>
<protein>
    <recommendedName>
        <fullName evidence="5">CDP-diacylglycerol--glycerol-3-phosphate 3-phosphatidyltransferase</fullName>
        <ecNumber evidence="4">2.7.8.5</ecNumber>
    </recommendedName>
</protein>
<evidence type="ECO:0000256" key="3">
    <source>
        <dbReference type="ARBA" id="ARBA00010441"/>
    </source>
</evidence>
<dbReference type="PROSITE" id="PS00379">
    <property type="entry name" value="CDP_ALCOHOL_P_TRANSF"/>
    <property type="match status" value="1"/>
</dbReference>
<dbReference type="InterPro" id="IPR004570">
    <property type="entry name" value="Phosphatidylglycerol_P_synth"/>
</dbReference>
<evidence type="ECO:0000256" key="8">
    <source>
        <dbReference type="ARBA" id="ARBA00022692"/>
    </source>
</evidence>
<keyword evidence="13" id="KW-1208">Phospholipid metabolism</keyword>
<evidence type="ECO:0000256" key="11">
    <source>
        <dbReference type="ARBA" id="ARBA00023136"/>
    </source>
</evidence>
<evidence type="ECO:0000256" key="6">
    <source>
        <dbReference type="ARBA" id="ARBA00022516"/>
    </source>
</evidence>
<organism evidence="17 18">
    <name type="scientific">SAR86 cluster bacterium</name>
    <dbReference type="NCBI Taxonomy" id="2030880"/>
    <lineage>
        <taxon>Bacteria</taxon>
        <taxon>Pseudomonadati</taxon>
        <taxon>Pseudomonadota</taxon>
        <taxon>Gammaproteobacteria</taxon>
        <taxon>SAR86 cluster</taxon>
    </lineage>
</organism>
<feature type="transmembrane region" description="Helical" evidence="16">
    <location>
        <begin position="65"/>
        <end position="84"/>
    </location>
</feature>
<proteinExistence type="inferred from homology"/>
<comment type="catalytic activity">
    <reaction evidence="14">
        <text>a CDP-1,2-diacyl-sn-glycerol + sn-glycerol 3-phosphate = a 1,2-diacyl-sn-glycero-3-phospho-(1'-sn-glycero-3'-phosphate) + CMP + H(+)</text>
        <dbReference type="Rhea" id="RHEA:12593"/>
        <dbReference type="ChEBI" id="CHEBI:15378"/>
        <dbReference type="ChEBI" id="CHEBI:57597"/>
        <dbReference type="ChEBI" id="CHEBI:58332"/>
        <dbReference type="ChEBI" id="CHEBI:60110"/>
        <dbReference type="ChEBI" id="CHEBI:60377"/>
        <dbReference type="EC" id="2.7.8.5"/>
    </reaction>
</comment>
<dbReference type="PANTHER" id="PTHR14269">
    <property type="entry name" value="CDP-DIACYLGLYCEROL--GLYCEROL-3-PHOSPHATE 3-PHOSPHATIDYLTRANSFERASE-RELATED"/>
    <property type="match status" value="1"/>
</dbReference>
<gene>
    <name evidence="17" type="ORF">EVA97_03425</name>
</gene>
<sequence>MSKYFIFIPNLLSIIRIGLVYPILNNIYLSNFQISIVFFIIAAITDALDGFLARKMHWQTYLGTLLDPIADKLLLSGTIFILWLNQLIPFYIFIIFIGRDVAILFGAAIQMTLNESDTPLPNLLGKITTSLQIVYIATIFLKEIFDVKFSLYLLDIFIIFVTVLSLVVYAYDWYKDIKIFHNE</sequence>
<feature type="transmembrane region" description="Helical" evidence="16">
    <location>
        <begin position="7"/>
        <end position="28"/>
    </location>
</feature>
<dbReference type="GO" id="GO:0046474">
    <property type="term" value="P:glycerophospholipid biosynthetic process"/>
    <property type="evidence" value="ECO:0007669"/>
    <property type="project" value="TreeGrafter"/>
</dbReference>
<evidence type="ECO:0000256" key="7">
    <source>
        <dbReference type="ARBA" id="ARBA00022679"/>
    </source>
</evidence>
<evidence type="ECO:0000256" key="14">
    <source>
        <dbReference type="ARBA" id="ARBA00048586"/>
    </source>
</evidence>
<keyword evidence="7 15" id="KW-0808">Transferase</keyword>
<dbReference type="InterPro" id="IPR050324">
    <property type="entry name" value="CDP-alcohol_PTase-I"/>
</dbReference>
<evidence type="ECO:0000256" key="2">
    <source>
        <dbReference type="ARBA" id="ARBA00005042"/>
    </source>
</evidence>
<accession>A0A520N380</accession>
<dbReference type="GO" id="GO:0008444">
    <property type="term" value="F:CDP-diacylglycerol-glycerol-3-phosphate 3-phosphatidyltransferase activity"/>
    <property type="evidence" value="ECO:0007669"/>
    <property type="project" value="UniProtKB-EC"/>
</dbReference>
<dbReference type="InterPro" id="IPR043130">
    <property type="entry name" value="CDP-OH_PTrfase_TM_dom"/>
</dbReference>
<evidence type="ECO:0000256" key="5">
    <source>
        <dbReference type="ARBA" id="ARBA00014944"/>
    </source>
</evidence>
<evidence type="ECO:0000256" key="12">
    <source>
        <dbReference type="ARBA" id="ARBA00023209"/>
    </source>
</evidence>
<evidence type="ECO:0000256" key="16">
    <source>
        <dbReference type="SAM" id="Phobius"/>
    </source>
</evidence>
<keyword evidence="12" id="KW-0594">Phospholipid biosynthesis</keyword>
<comment type="caution">
    <text evidence="17">The sequence shown here is derived from an EMBL/GenBank/DDBJ whole genome shotgun (WGS) entry which is preliminary data.</text>
</comment>
<feature type="transmembrane region" description="Helical" evidence="16">
    <location>
        <begin position="151"/>
        <end position="171"/>
    </location>
</feature>
<evidence type="ECO:0000256" key="4">
    <source>
        <dbReference type="ARBA" id="ARBA00013170"/>
    </source>
</evidence>
<evidence type="ECO:0000256" key="15">
    <source>
        <dbReference type="RuleBase" id="RU003750"/>
    </source>
</evidence>
<comment type="pathway">
    <text evidence="2">Phospholipid metabolism; phosphatidylglycerol biosynthesis; phosphatidylglycerol from CDP-diacylglycerol: step 1/2.</text>
</comment>
<evidence type="ECO:0000256" key="1">
    <source>
        <dbReference type="ARBA" id="ARBA00004141"/>
    </source>
</evidence>
<reference evidence="17 18" key="1">
    <citation type="submission" date="2019-02" db="EMBL/GenBank/DDBJ databases">
        <title>Prokaryotic population dynamics and viral predation in marine succession experiment using metagenomics: the confinement effect.</title>
        <authorList>
            <person name="Haro-Moreno J.M."/>
            <person name="Rodriguez-Valera F."/>
            <person name="Lopez-Perez M."/>
        </authorList>
    </citation>
    <scope>NUCLEOTIDE SEQUENCE [LARGE SCALE GENOMIC DNA]</scope>
    <source>
        <strain evidence="17">MED-G164</strain>
    </source>
</reference>
<name>A0A520N380_9GAMM</name>
<dbReference type="InterPro" id="IPR048254">
    <property type="entry name" value="CDP_ALCOHOL_P_TRANSF_CS"/>
</dbReference>
<evidence type="ECO:0000313" key="18">
    <source>
        <dbReference type="Proteomes" id="UP000315283"/>
    </source>
</evidence>
<feature type="transmembrane region" description="Helical" evidence="16">
    <location>
        <begin position="34"/>
        <end position="53"/>
    </location>
</feature>
<dbReference type="EMBL" id="SHBJ01000023">
    <property type="protein sequence ID" value="RZO27933.1"/>
    <property type="molecule type" value="Genomic_DNA"/>
</dbReference>
<keyword evidence="6" id="KW-0444">Lipid biosynthesis</keyword>
<dbReference type="Proteomes" id="UP000315283">
    <property type="component" value="Unassembled WGS sequence"/>
</dbReference>
<comment type="similarity">
    <text evidence="3 15">Belongs to the CDP-alcohol phosphatidyltransferase class-I family.</text>
</comment>